<dbReference type="Proteomes" id="UP001070176">
    <property type="component" value="Unassembled WGS sequence"/>
</dbReference>
<feature type="chain" id="PRO_5045367894" evidence="2">
    <location>
        <begin position="20"/>
        <end position="287"/>
    </location>
</feature>
<evidence type="ECO:0000256" key="1">
    <source>
        <dbReference type="ARBA" id="ARBA00022801"/>
    </source>
</evidence>
<organism evidence="4 5">
    <name type="scientific">Chryseobacterium luquanense</name>
    <dbReference type="NCBI Taxonomy" id="2983766"/>
    <lineage>
        <taxon>Bacteria</taxon>
        <taxon>Pseudomonadati</taxon>
        <taxon>Bacteroidota</taxon>
        <taxon>Flavobacteriia</taxon>
        <taxon>Flavobacteriales</taxon>
        <taxon>Weeksellaceae</taxon>
        <taxon>Chryseobacterium group</taxon>
        <taxon>Chryseobacterium</taxon>
    </lineage>
</organism>
<dbReference type="Pfam" id="PF01738">
    <property type="entry name" value="DLH"/>
    <property type="match status" value="1"/>
</dbReference>
<dbReference type="GO" id="GO:0016787">
    <property type="term" value="F:hydrolase activity"/>
    <property type="evidence" value="ECO:0007669"/>
    <property type="project" value="UniProtKB-KW"/>
</dbReference>
<dbReference type="SUPFAM" id="SSF53474">
    <property type="entry name" value="alpha/beta-Hydrolases"/>
    <property type="match status" value="1"/>
</dbReference>
<comment type="caution">
    <text evidence="4">The sequence shown here is derived from an EMBL/GenBank/DDBJ whole genome shotgun (WGS) entry which is preliminary data.</text>
</comment>
<evidence type="ECO:0000259" key="3">
    <source>
        <dbReference type="Pfam" id="PF01738"/>
    </source>
</evidence>
<feature type="domain" description="Dienelactone hydrolase" evidence="3">
    <location>
        <begin position="89"/>
        <end position="268"/>
    </location>
</feature>
<evidence type="ECO:0000313" key="4">
    <source>
        <dbReference type="EMBL" id="MCX8534143.1"/>
    </source>
</evidence>
<evidence type="ECO:0000256" key="2">
    <source>
        <dbReference type="SAM" id="SignalP"/>
    </source>
</evidence>
<evidence type="ECO:0000313" key="5">
    <source>
        <dbReference type="Proteomes" id="UP001070176"/>
    </source>
</evidence>
<reference evidence="4" key="1">
    <citation type="submission" date="2022-10" db="EMBL/GenBank/DDBJ databases">
        <title>Chryseobacterium sp. nov., a novel bacterial species.</title>
        <authorList>
            <person name="Cao Y."/>
        </authorList>
    </citation>
    <scope>NUCLEOTIDE SEQUENCE</scope>
    <source>
        <strain evidence="4">KC 927</strain>
    </source>
</reference>
<dbReference type="InterPro" id="IPR050300">
    <property type="entry name" value="GDXG_lipolytic_enzyme"/>
</dbReference>
<dbReference type="EMBL" id="JAOVZV010000021">
    <property type="protein sequence ID" value="MCX8534143.1"/>
    <property type="molecule type" value="Genomic_DNA"/>
</dbReference>
<keyword evidence="2" id="KW-0732">Signal</keyword>
<keyword evidence="5" id="KW-1185">Reference proteome</keyword>
<proteinExistence type="predicted"/>
<dbReference type="InterPro" id="IPR002925">
    <property type="entry name" value="Dienelactn_hydro"/>
</dbReference>
<gene>
    <name evidence="4" type="ORF">OEA66_17480</name>
</gene>
<feature type="signal peptide" evidence="2">
    <location>
        <begin position="1"/>
        <end position="19"/>
    </location>
</feature>
<protein>
    <submittedName>
        <fullName evidence="4">Dienelactone hydrolase family protein</fullName>
    </submittedName>
</protein>
<dbReference type="InterPro" id="IPR029058">
    <property type="entry name" value="AB_hydrolase_fold"/>
</dbReference>
<keyword evidence="1 4" id="KW-0378">Hydrolase</keyword>
<dbReference type="RefSeq" id="WP_267282597.1">
    <property type="nucleotide sequence ID" value="NZ_JAOVZV010000021.1"/>
</dbReference>
<dbReference type="Gene3D" id="3.40.50.1820">
    <property type="entry name" value="alpha/beta hydrolase"/>
    <property type="match status" value="1"/>
</dbReference>
<dbReference type="PANTHER" id="PTHR48081:SF6">
    <property type="entry name" value="PEPTIDASE S9 PROLYL OLIGOPEPTIDASE CATALYTIC DOMAIN-CONTAINING PROTEIN"/>
    <property type="match status" value="1"/>
</dbReference>
<sequence>MKKIKSIALLLMMYSGLSAQQNVILPINGKINKDIGKEEKTSTMDPKSDSCTVYNVTVPSLAIYKPEGVASNGTAVLVVPGGAFHILAYDDEGVKIAKSLASKGYTAAVLKYRLVKLDNKDPFGKLMENAKNFDVLESIMAPVVPLAIADGKEAMKYLKSNATALGFNKDRIGVVGFSAGGTIAAAIALDKDVRPLFSAPIYPYLAPVMKTPIPADPSPIFIAVTQDDDFGFDINSAKFYENWKVGKGLAELHIYTKGHHGFASKTQGLPVDHWEDRMIDWLTSMGF</sequence>
<dbReference type="PANTHER" id="PTHR48081">
    <property type="entry name" value="AB HYDROLASE SUPERFAMILY PROTEIN C4A8.06C"/>
    <property type="match status" value="1"/>
</dbReference>
<name>A0ABT3Y7Q2_9FLAO</name>
<accession>A0ABT3Y7Q2</accession>